<accession>A0ABX6T4V7</accession>
<evidence type="ECO:0000313" key="1">
    <source>
        <dbReference type="EMBL" id="QNP43748.1"/>
    </source>
</evidence>
<sequence length="66" mass="7110">MSADLLKDWSTELVRLIDEDKSDAAAGDDFAKGRKFGLGEALSLLQQEARAFGIDAASIGLPRRMA</sequence>
<keyword evidence="2" id="KW-1185">Reference proteome</keyword>
<name>A0ABX6T4V7_9SPHN</name>
<organism evidence="1 2">
    <name type="scientific">Sphingomonas daechungensis</name>
    <dbReference type="NCBI Taxonomy" id="1176646"/>
    <lineage>
        <taxon>Bacteria</taxon>
        <taxon>Pseudomonadati</taxon>
        <taxon>Pseudomonadota</taxon>
        <taxon>Alphaproteobacteria</taxon>
        <taxon>Sphingomonadales</taxon>
        <taxon>Sphingomonadaceae</taxon>
        <taxon>Sphingomonas</taxon>
    </lineage>
</organism>
<protein>
    <recommendedName>
        <fullName evidence="3">Transposase</fullName>
    </recommendedName>
</protein>
<dbReference type="EMBL" id="CP060780">
    <property type="protein sequence ID" value="QNP43748.1"/>
    <property type="molecule type" value="Genomic_DNA"/>
</dbReference>
<gene>
    <name evidence="1" type="ORF">H9L15_03535</name>
</gene>
<dbReference type="Proteomes" id="UP000516134">
    <property type="component" value="Chromosome"/>
</dbReference>
<evidence type="ECO:0008006" key="3">
    <source>
        <dbReference type="Google" id="ProtNLM"/>
    </source>
</evidence>
<reference evidence="1 2" key="1">
    <citation type="submission" date="2020-08" db="EMBL/GenBank/DDBJ databases">
        <title>Genome sequence of Sphingomonas daechungensis KACC 18115T.</title>
        <authorList>
            <person name="Hyun D.-W."/>
            <person name="Bae J.-W."/>
        </authorList>
    </citation>
    <scope>NUCLEOTIDE SEQUENCE [LARGE SCALE GENOMIC DNA]</scope>
    <source>
        <strain evidence="1 2">KACC 18115</strain>
    </source>
</reference>
<dbReference type="RefSeq" id="WP_187715173.1">
    <property type="nucleotide sequence ID" value="NZ_CP060780.1"/>
</dbReference>
<evidence type="ECO:0000313" key="2">
    <source>
        <dbReference type="Proteomes" id="UP000516134"/>
    </source>
</evidence>
<proteinExistence type="predicted"/>